<dbReference type="GO" id="GO:0016020">
    <property type="term" value="C:membrane"/>
    <property type="evidence" value="ECO:0007669"/>
    <property type="project" value="UniProtKB-SubCell"/>
</dbReference>
<dbReference type="GO" id="GO:0016125">
    <property type="term" value="P:sterol metabolic process"/>
    <property type="evidence" value="ECO:0007669"/>
    <property type="project" value="InterPro"/>
</dbReference>
<name>A0A0P9F087_RHOGW</name>
<dbReference type="PANTHER" id="PTHR14207">
    <property type="entry name" value="STEROL ISOMERASE"/>
    <property type="match status" value="1"/>
</dbReference>
<evidence type="ECO:0000256" key="6">
    <source>
        <dbReference type="PROSITE-ProRule" id="PRU01087"/>
    </source>
</evidence>
<feature type="transmembrane region" description="Helical" evidence="7">
    <location>
        <begin position="107"/>
        <end position="126"/>
    </location>
</feature>
<dbReference type="InterPro" id="IPR007905">
    <property type="entry name" value="EBP"/>
</dbReference>
<evidence type="ECO:0000256" key="5">
    <source>
        <dbReference type="ARBA" id="ARBA00023136"/>
    </source>
</evidence>
<feature type="transmembrane region" description="Helical" evidence="7">
    <location>
        <begin position="138"/>
        <end position="155"/>
    </location>
</feature>
<feature type="transmembrane region" description="Helical" evidence="7">
    <location>
        <begin position="16"/>
        <end position="37"/>
    </location>
</feature>
<dbReference type="PROSITE" id="PS51751">
    <property type="entry name" value="EXPERA"/>
    <property type="match status" value="1"/>
</dbReference>
<evidence type="ECO:0000256" key="1">
    <source>
        <dbReference type="ARBA" id="ARBA00004141"/>
    </source>
</evidence>
<feature type="transmembrane region" description="Helical" evidence="7">
    <location>
        <begin position="49"/>
        <end position="70"/>
    </location>
</feature>
<dbReference type="GO" id="GO:0047750">
    <property type="term" value="F:cholestenol delta-isomerase activity"/>
    <property type="evidence" value="ECO:0007669"/>
    <property type="project" value="InterPro"/>
</dbReference>
<dbReference type="PANTHER" id="PTHR14207:SF1">
    <property type="entry name" value="EMOPAMIL-BINDING PROTEIN-LIKE"/>
    <property type="match status" value="1"/>
</dbReference>
<feature type="transmembrane region" description="Helical" evidence="7">
    <location>
        <begin position="175"/>
        <end position="194"/>
    </location>
</feature>
<gene>
    <name evidence="9" type="ORF">RHOBADRAFT_46480</name>
</gene>
<keyword evidence="10" id="KW-1185">Reference proteome</keyword>
<keyword evidence="3 6" id="KW-0812">Transmembrane</keyword>
<dbReference type="Proteomes" id="UP000053890">
    <property type="component" value="Unassembled WGS sequence"/>
</dbReference>
<organism evidence="9 10">
    <name type="scientific">Rhodotorula graminis (strain WP1)</name>
    <dbReference type="NCBI Taxonomy" id="578459"/>
    <lineage>
        <taxon>Eukaryota</taxon>
        <taxon>Fungi</taxon>
        <taxon>Dikarya</taxon>
        <taxon>Basidiomycota</taxon>
        <taxon>Pucciniomycotina</taxon>
        <taxon>Microbotryomycetes</taxon>
        <taxon>Sporidiobolales</taxon>
        <taxon>Sporidiobolaceae</taxon>
        <taxon>Rhodotorula</taxon>
    </lineage>
</organism>
<keyword evidence="5 6" id="KW-0472">Membrane</keyword>
<evidence type="ECO:0000256" key="7">
    <source>
        <dbReference type="SAM" id="Phobius"/>
    </source>
</evidence>
<evidence type="ECO:0000313" key="10">
    <source>
        <dbReference type="Proteomes" id="UP000053890"/>
    </source>
</evidence>
<keyword evidence="4 6" id="KW-1133">Transmembrane helix</keyword>
<evidence type="ECO:0000256" key="3">
    <source>
        <dbReference type="ARBA" id="ARBA00022692"/>
    </source>
</evidence>
<dbReference type="OMA" id="VYLWLYL"/>
<evidence type="ECO:0000256" key="2">
    <source>
        <dbReference type="ARBA" id="ARBA00008337"/>
    </source>
</evidence>
<evidence type="ECO:0000259" key="8">
    <source>
        <dbReference type="PROSITE" id="PS51751"/>
    </source>
</evidence>
<feature type="domain" description="EXPERA" evidence="8">
    <location>
        <begin position="46"/>
        <end position="193"/>
    </location>
</feature>
<dbReference type="STRING" id="578459.A0A0P9F087"/>
<evidence type="ECO:0000256" key="4">
    <source>
        <dbReference type="ARBA" id="ARBA00022989"/>
    </source>
</evidence>
<evidence type="ECO:0000313" key="9">
    <source>
        <dbReference type="EMBL" id="KPV72892.1"/>
    </source>
</evidence>
<dbReference type="EMBL" id="KQ474085">
    <property type="protein sequence ID" value="KPV72892.1"/>
    <property type="molecule type" value="Genomic_DNA"/>
</dbReference>
<dbReference type="AlphaFoldDB" id="A0A0P9F087"/>
<dbReference type="GO" id="GO:0005783">
    <property type="term" value="C:endoplasmic reticulum"/>
    <property type="evidence" value="ECO:0007669"/>
    <property type="project" value="TreeGrafter"/>
</dbReference>
<reference evidence="9 10" key="1">
    <citation type="journal article" date="2015" name="Front. Microbiol.">
        <title>Genome sequence of the plant growth promoting endophytic yeast Rhodotorula graminis WP1.</title>
        <authorList>
            <person name="Firrincieli A."/>
            <person name="Otillar R."/>
            <person name="Salamov A."/>
            <person name="Schmutz J."/>
            <person name="Khan Z."/>
            <person name="Redman R.S."/>
            <person name="Fleck N.D."/>
            <person name="Lindquist E."/>
            <person name="Grigoriev I.V."/>
            <person name="Doty S.L."/>
        </authorList>
    </citation>
    <scope>NUCLEOTIDE SEQUENCE [LARGE SCALE GENOMIC DNA]</scope>
    <source>
        <strain evidence="9 10">WP1</strain>
    </source>
</reference>
<comment type="subcellular location">
    <subcellularLocation>
        <location evidence="1">Membrane</location>
        <topology evidence="1">Multi-pass membrane protein</topology>
    </subcellularLocation>
</comment>
<dbReference type="GeneID" id="28975244"/>
<protein>
    <recommendedName>
        <fullName evidence="8">EXPERA domain-containing protein</fullName>
    </recommendedName>
</protein>
<dbReference type="OrthoDB" id="58557at2759"/>
<comment type="similarity">
    <text evidence="2">Belongs to the EBP family.</text>
</comment>
<sequence length="231" mass="25018">MAPHAPPPSLLTPTTVYSLLSTLAILVAALALARLALPTNRCRSPVHRYTFVWLAFDALIHFILEGSFIYQSFPRPRTVNSSKGPFALLWQEYALADTRWGTSDPTVVAIELITVLGAGPLAVYCAAKMCGTSEAWRFWIVILSVAELYGGWMTFAPEWISGSPSLNTSHWLYTYVYLLFFNGLWVIIPLALIADSGREICAALGRDAAAGRAGAASRAGALEAKARAKAA</sequence>
<dbReference type="RefSeq" id="XP_018268941.1">
    <property type="nucleotide sequence ID" value="XM_018414796.1"/>
</dbReference>
<proteinExistence type="inferred from homology"/>
<dbReference type="Pfam" id="PF05241">
    <property type="entry name" value="EBP"/>
    <property type="match status" value="1"/>
</dbReference>
<accession>A0A0P9F087</accession>
<dbReference type="InterPro" id="IPR033118">
    <property type="entry name" value="EXPERA"/>
</dbReference>